<evidence type="ECO:0000313" key="2">
    <source>
        <dbReference type="EMBL" id="MBS4187893.1"/>
    </source>
</evidence>
<organism evidence="2">
    <name type="scientific">Neobacillus citreus</name>
    <dbReference type="NCBI Taxonomy" id="2833578"/>
    <lineage>
        <taxon>Bacteria</taxon>
        <taxon>Bacillati</taxon>
        <taxon>Bacillota</taxon>
        <taxon>Bacilli</taxon>
        <taxon>Bacillales</taxon>
        <taxon>Bacillaceae</taxon>
        <taxon>Neobacillus</taxon>
    </lineage>
</organism>
<dbReference type="RefSeq" id="WP_213147703.1">
    <property type="nucleotide sequence ID" value="NZ_JAGYPE020000007.1"/>
</dbReference>
<accession>A0A942TAE3</accession>
<keyword evidence="4" id="KW-1185">Reference proteome</keyword>
<evidence type="ECO:0000313" key="3">
    <source>
        <dbReference type="EMBL" id="MCH6265114.1"/>
    </source>
</evidence>
<dbReference type="NCBIfam" id="NF033859">
    <property type="entry name" value="SMEK_N"/>
    <property type="match status" value="1"/>
</dbReference>
<dbReference type="EMBL" id="JAGYPE010000009">
    <property type="protein sequence ID" value="MBS4187893.1"/>
    <property type="molecule type" value="Genomic_DNA"/>
</dbReference>
<gene>
    <name evidence="3" type="ORF">KHB02_006190</name>
    <name evidence="2" type="ORF">KHB02_41680</name>
</gene>
<dbReference type="Proteomes" id="UP000677265">
    <property type="component" value="Unassembled WGS sequence"/>
</dbReference>
<evidence type="ECO:0000259" key="1">
    <source>
        <dbReference type="Pfam" id="PF21941"/>
    </source>
</evidence>
<evidence type="ECO:0000313" key="4">
    <source>
        <dbReference type="Proteomes" id="UP000677265"/>
    </source>
</evidence>
<sequence>MLKGQKQLEEVNKYFSILTNYIEFQNSSGYFDINKYCENFFCELLNKVYDLELENLNKIKVNFPAVDLGDYSEGVCFQVTSSNGRKKIVETVEKFVENKLYEDFNELNILILGSKKNYKKSDIDTNGTIEFDIDKNVIDLKDLVKDISNLRNKRIREILEYLEENVDLETRQPSYLSGIKMSVAKIPNNCASYLRYLDVSNSIEAKDIVGDIKLFINDFMQLDDNTREIVYAIINKRNLIDERGIHFNHVEIRKYLRIEQSKLFEELRILYDRDYISSADDNGTEHDILGYWTKHWEVFNDLVNYCLWGNIDIKEMIVNLDFTLLD</sequence>
<protein>
    <submittedName>
        <fullName evidence="2">SMEK domain-containing protein</fullName>
    </submittedName>
</protein>
<dbReference type="InterPro" id="IPR047740">
    <property type="entry name" value="SMEK_dom"/>
</dbReference>
<comment type="caution">
    <text evidence="2">The sequence shown here is derived from an EMBL/GenBank/DDBJ whole genome shotgun (WGS) entry which is preliminary data.</text>
</comment>
<proteinExistence type="predicted"/>
<dbReference type="EMBL" id="JAGYPE020000007">
    <property type="protein sequence ID" value="MCH6265114.1"/>
    <property type="molecule type" value="Genomic_DNA"/>
</dbReference>
<dbReference type="AlphaFoldDB" id="A0A942TAE3"/>
<reference evidence="2" key="1">
    <citation type="submission" date="2021-05" db="EMBL/GenBank/DDBJ databases">
        <title>Novel Bacillus species.</title>
        <authorList>
            <person name="Liu G."/>
        </authorList>
    </citation>
    <scope>NUCLEOTIDE SEQUENCE</scope>
    <source>
        <strain evidence="2 4">FJAT-50051</strain>
    </source>
</reference>
<feature type="domain" description="SMEK" evidence="1">
    <location>
        <begin position="11"/>
        <end position="147"/>
    </location>
</feature>
<dbReference type="Pfam" id="PF21941">
    <property type="entry name" value="SMEK_N"/>
    <property type="match status" value="1"/>
</dbReference>
<name>A0A942TAE3_9BACI</name>